<dbReference type="Gene3D" id="3.30.505.10">
    <property type="entry name" value="SH2 domain"/>
    <property type="match status" value="1"/>
</dbReference>
<organism evidence="20 21">
    <name type="scientific">Ancylostoma ceylanicum</name>
    <dbReference type="NCBI Taxonomy" id="53326"/>
    <lineage>
        <taxon>Eukaryota</taxon>
        <taxon>Metazoa</taxon>
        <taxon>Ecdysozoa</taxon>
        <taxon>Nematoda</taxon>
        <taxon>Chromadorea</taxon>
        <taxon>Rhabditida</taxon>
        <taxon>Rhabditina</taxon>
        <taxon>Rhabditomorpha</taxon>
        <taxon>Strongyloidea</taxon>
        <taxon>Ancylostomatidae</taxon>
        <taxon>Ancylostomatinae</taxon>
        <taxon>Ancylostoma</taxon>
    </lineage>
</organism>
<keyword evidence="12" id="KW-0829">Tyrosine-protein kinase</keyword>
<keyword evidence="11" id="KW-0472">Membrane</keyword>
<dbReference type="CDD" id="cd00192">
    <property type="entry name" value="PTKc"/>
    <property type="match status" value="1"/>
</dbReference>
<dbReference type="GO" id="GO:0005524">
    <property type="term" value="F:ATP binding"/>
    <property type="evidence" value="ECO:0007669"/>
    <property type="project" value="UniProtKB-UniRule"/>
</dbReference>
<comment type="caution">
    <text evidence="20">The sequence shown here is derived from an EMBL/GenBank/DDBJ whole genome shotgun (WGS) entry which is preliminary data.</text>
</comment>
<evidence type="ECO:0000256" key="2">
    <source>
        <dbReference type="ARBA" id="ARBA00004496"/>
    </source>
</evidence>
<dbReference type="SUPFAM" id="SSF55550">
    <property type="entry name" value="SH2 domain"/>
    <property type="match status" value="1"/>
</dbReference>
<evidence type="ECO:0000256" key="4">
    <source>
        <dbReference type="ARBA" id="ARBA00022475"/>
    </source>
</evidence>
<keyword evidence="5" id="KW-0963">Cytoplasm</keyword>
<comment type="catalytic activity">
    <reaction evidence="13">
        <text>L-tyrosyl-[protein] + ATP = O-phospho-L-tyrosyl-[protein] + ADP + H(+)</text>
        <dbReference type="Rhea" id="RHEA:10596"/>
        <dbReference type="Rhea" id="RHEA-COMP:10136"/>
        <dbReference type="Rhea" id="RHEA-COMP:20101"/>
        <dbReference type="ChEBI" id="CHEBI:15378"/>
        <dbReference type="ChEBI" id="CHEBI:30616"/>
        <dbReference type="ChEBI" id="CHEBI:46858"/>
        <dbReference type="ChEBI" id="CHEBI:61978"/>
        <dbReference type="ChEBI" id="CHEBI:456216"/>
        <dbReference type="EC" id="2.7.10.2"/>
    </reaction>
</comment>
<keyword evidence="21" id="KW-1185">Reference proteome</keyword>
<keyword evidence="4" id="KW-1003">Cell membrane</keyword>
<dbReference type="InterPro" id="IPR017441">
    <property type="entry name" value="Protein_kinase_ATP_BS"/>
</dbReference>
<protein>
    <recommendedName>
        <fullName evidence="3">non-specific protein-tyrosine kinase</fullName>
        <ecNumber evidence="3">2.7.10.2</ecNumber>
    </recommendedName>
</protein>
<keyword evidence="10 15" id="KW-0727">SH2 domain</keyword>
<evidence type="ECO:0000256" key="3">
    <source>
        <dbReference type="ARBA" id="ARBA00011903"/>
    </source>
</evidence>
<dbReference type="InterPro" id="IPR000719">
    <property type="entry name" value="Prot_kinase_dom"/>
</dbReference>
<evidence type="ECO:0000313" key="21">
    <source>
        <dbReference type="Proteomes" id="UP000024635"/>
    </source>
</evidence>
<evidence type="ECO:0000256" key="14">
    <source>
        <dbReference type="ARBA" id="ARBA00061333"/>
    </source>
</evidence>
<feature type="compositionally biased region" description="Basic and acidic residues" evidence="17">
    <location>
        <begin position="417"/>
        <end position="433"/>
    </location>
</feature>
<dbReference type="EC" id="2.7.10.2" evidence="3"/>
<evidence type="ECO:0000313" key="20">
    <source>
        <dbReference type="EMBL" id="EYB86669.1"/>
    </source>
</evidence>
<dbReference type="PROSITE" id="PS00107">
    <property type="entry name" value="PROTEIN_KINASE_ATP"/>
    <property type="match status" value="1"/>
</dbReference>
<sequence>MSSVGFGTGAVVKACLDADMMSKRAIILSVLTEVMPGDNTVSVIGPPNAQVKLKNVIIRRHSSKKYYVETSKFFDTLKELVDHYQKNPGYLNKAKFILKNPISQQRWEFLHSEVQVGKLIGEGEYGEVREGVVKKNNQTLEVAVKLTKGTGEMSKAKIKEMMREARLIRNFKHKNIVRLYGVAVDEQPLYILLELVKGGALNIYLRVNSEKVNTTERLTMCKGAAHGVEYLHKQSCIHMDLAARNCLYSDDKVVKISDFGLSRLGLQYTIRTARKLPIKWLAPETITTFTFSLKTDVFTFGVMVFEIFTSGCEPWDGLSNAEVKKGLVEGKVLKMPDSCPESFRTFIRDRIFVKDPKVRADMSEVCAFLKKLFLEPTCMSPKTCTDREENEKSRFERLVSESPPKSKPADRPASTGEEAKEKDAKEKDANEKNGHKRFKKTKGL</sequence>
<evidence type="ECO:0000256" key="17">
    <source>
        <dbReference type="SAM" id="MobiDB-lite"/>
    </source>
</evidence>
<comment type="subcellular location">
    <subcellularLocation>
        <location evidence="1">Cell membrane</location>
        <topology evidence="1">Peripheral membrane protein</topology>
    </subcellularLocation>
    <subcellularLocation>
        <location evidence="2">Cytoplasm</location>
    </subcellularLocation>
</comment>
<dbReference type="GO" id="GO:0004715">
    <property type="term" value="F:non-membrane spanning protein tyrosine kinase activity"/>
    <property type="evidence" value="ECO:0007669"/>
    <property type="project" value="UniProtKB-EC"/>
</dbReference>
<dbReference type="PROSITE" id="PS00109">
    <property type="entry name" value="PROTEIN_KINASE_TYR"/>
    <property type="match status" value="1"/>
</dbReference>
<evidence type="ECO:0000256" key="16">
    <source>
        <dbReference type="PROSITE-ProRule" id="PRU10141"/>
    </source>
</evidence>
<dbReference type="Pfam" id="PF07714">
    <property type="entry name" value="PK_Tyr_Ser-Thr"/>
    <property type="match status" value="1"/>
</dbReference>
<reference evidence="21" key="1">
    <citation type="journal article" date="2015" name="Nat. Genet.">
        <title>The genome and transcriptome of the zoonotic hookworm Ancylostoma ceylanicum identify infection-specific gene families.</title>
        <authorList>
            <person name="Schwarz E.M."/>
            <person name="Hu Y."/>
            <person name="Antoshechkin I."/>
            <person name="Miller M.M."/>
            <person name="Sternberg P.W."/>
            <person name="Aroian R.V."/>
        </authorList>
    </citation>
    <scope>NUCLEOTIDE SEQUENCE</scope>
    <source>
        <strain evidence="21">HY135</strain>
    </source>
</reference>
<evidence type="ECO:0000256" key="7">
    <source>
        <dbReference type="ARBA" id="ARBA00022741"/>
    </source>
</evidence>
<dbReference type="FunFam" id="3.30.200.20:FF:000194">
    <property type="entry name" value="protein-tyrosine kinase 2-beta isoform X1"/>
    <property type="match status" value="1"/>
</dbReference>
<evidence type="ECO:0000256" key="5">
    <source>
        <dbReference type="ARBA" id="ARBA00022490"/>
    </source>
</evidence>
<dbReference type="Gene3D" id="3.30.200.20">
    <property type="entry name" value="Phosphorylase Kinase, domain 1"/>
    <property type="match status" value="1"/>
</dbReference>
<accession>A0A016S8S8</accession>
<comment type="similarity">
    <text evidence="14">Belongs to the protein kinase superfamily. Tyr protein kinase family. Fes/fps subfamily.</text>
</comment>
<dbReference type="InterPro" id="IPR011009">
    <property type="entry name" value="Kinase-like_dom_sf"/>
</dbReference>
<evidence type="ECO:0000256" key="9">
    <source>
        <dbReference type="ARBA" id="ARBA00022840"/>
    </source>
</evidence>
<evidence type="ECO:0000256" key="8">
    <source>
        <dbReference type="ARBA" id="ARBA00022777"/>
    </source>
</evidence>
<evidence type="ECO:0000256" key="1">
    <source>
        <dbReference type="ARBA" id="ARBA00004202"/>
    </source>
</evidence>
<dbReference type="InterPro" id="IPR036860">
    <property type="entry name" value="SH2_dom_sf"/>
</dbReference>
<dbReference type="PROSITE" id="PS50011">
    <property type="entry name" value="PROTEIN_KINASE_DOM"/>
    <property type="match status" value="1"/>
</dbReference>
<dbReference type="PROSITE" id="PS50001">
    <property type="entry name" value="SH2"/>
    <property type="match status" value="1"/>
</dbReference>
<feature type="compositionally biased region" description="Basic residues" evidence="17">
    <location>
        <begin position="434"/>
        <end position="444"/>
    </location>
</feature>
<dbReference type="AlphaFoldDB" id="A0A016S8S8"/>
<keyword evidence="7 16" id="KW-0547">Nucleotide-binding</keyword>
<dbReference type="InterPro" id="IPR001245">
    <property type="entry name" value="Ser-Thr/Tyr_kinase_cat_dom"/>
</dbReference>
<dbReference type="PRINTS" id="PR00109">
    <property type="entry name" value="TYRKINASE"/>
</dbReference>
<dbReference type="GO" id="GO:0005886">
    <property type="term" value="C:plasma membrane"/>
    <property type="evidence" value="ECO:0007669"/>
    <property type="project" value="UniProtKB-SubCell"/>
</dbReference>
<evidence type="ECO:0000256" key="12">
    <source>
        <dbReference type="ARBA" id="ARBA00023137"/>
    </source>
</evidence>
<feature type="domain" description="SH2" evidence="18">
    <location>
        <begin position="1"/>
        <end position="102"/>
    </location>
</feature>
<evidence type="ECO:0000256" key="11">
    <source>
        <dbReference type="ARBA" id="ARBA00023136"/>
    </source>
</evidence>
<evidence type="ECO:0000256" key="13">
    <source>
        <dbReference type="ARBA" id="ARBA00051245"/>
    </source>
</evidence>
<feature type="region of interest" description="Disordered" evidence="17">
    <location>
        <begin position="383"/>
        <end position="444"/>
    </location>
</feature>
<gene>
    <name evidence="20" type="primary">Acey_s0275.g1061</name>
    <name evidence="20" type="ORF">Y032_0275g1061</name>
</gene>
<name>A0A016S8S8_9BILA</name>
<dbReference type="InterPro" id="IPR008266">
    <property type="entry name" value="Tyr_kinase_AS"/>
</dbReference>
<feature type="binding site" evidence="16">
    <location>
        <position position="145"/>
    </location>
    <ligand>
        <name>ATP</name>
        <dbReference type="ChEBI" id="CHEBI:30616"/>
    </ligand>
</feature>
<evidence type="ECO:0000256" key="6">
    <source>
        <dbReference type="ARBA" id="ARBA00022679"/>
    </source>
</evidence>
<proteinExistence type="inferred from homology"/>
<dbReference type="STRING" id="53326.A0A016S8S8"/>
<dbReference type="EMBL" id="JARK01001611">
    <property type="protein sequence ID" value="EYB86669.1"/>
    <property type="molecule type" value="Genomic_DNA"/>
</dbReference>
<evidence type="ECO:0000259" key="19">
    <source>
        <dbReference type="PROSITE" id="PS50011"/>
    </source>
</evidence>
<evidence type="ECO:0000259" key="18">
    <source>
        <dbReference type="PROSITE" id="PS50001"/>
    </source>
</evidence>
<evidence type="ECO:0000256" key="10">
    <source>
        <dbReference type="ARBA" id="ARBA00022999"/>
    </source>
</evidence>
<dbReference type="PANTHER" id="PTHR24418">
    <property type="entry name" value="TYROSINE-PROTEIN KINASE"/>
    <property type="match status" value="1"/>
</dbReference>
<dbReference type="InterPro" id="IPR000980">
    <property type="entry name" value="SH2"/>
</dbReference>
<dbReference type="Gene3D" id="1.10.510.10">
    <property type="entry name" value="Transferase(Phosphotransferase) domain 1"/>
    <property type="match status" value="1"/>
</dbReference>
<dbReference type="SUPFAM" id="SSF56112">
    <property type="entry name" value="Protein kinase-like (PK-like)"/>
    <property type="match status" value="1"/>
</dbReference>
<dbReference type="GO" id="GO:0005737">
    <property type="term" value="C:cytoplasm"/>
    <property type="evidence" value="ECO:0007669"/>
    <property type="project" value="UniProtKB-SubCell"/>
</dbReference>
<keyword evidence="6" id="KW-0808">Transferase</keyword>
<feature type="domain" description="Protein kinase" evidence="19">
    <location>
        <begin position="114"/>
        <end position="374"/>
    </location>
</feature>
<feature type="compositionally biased region" description="Basic and acidic residues" evidence="17">
    <location>
        <begin position="384"/>
        <end position="399"/>
    </location>
</feature>
<evidence type="ECO:0000256" key="15">
    <source>
        <dbReference type="PROSITE-ProRule" id="PRU00191"/>
    </source>
</evidence>
<dbReference type="InterPro" id="IPR050198">
    <property type="entry name" value="Non-receptor_tyrosine_kinases"/>
</dbReference>
<dbReference type="Proteomes" id="UP000024635">
    <property type="component" value="Unassembled WGS sequence"/>
</dbReference>
<keyword evidence="9 16" id="KW-0067">ATP-binding</keyword>
<dbReference type="OrthoDB" id="3256376at2759"/>
<keyword evidence="8" id="KW-0418">Kinase</keyword>